<organism evidence="2 3">
    <name type="scientific">Cymbomonas tetramitiformis</name>
    <dbReference type="NCBI Taxonomy" id="36881"/>
    <lineage>
        <taxon>Eukaryota</taxon>
        <taxon>Viridiplantae</taxon>
        <taxon>Chlorophyta</taxon>
        <taxon>Pyramimonadophyceae</taxon>
        <taxon>Pyramimonadales</taxon>
        <taxon>Pyramimonadaceae</taxon>
        <taxon>Cymbomonas</taxon>
    </lineage>
</organism>
<evidence type="ECO:0000256" key="1">
    <source>
        <dbReference type="SAM" id="MobiDB-lite"/>
    </source>
</evidence>
<dbReference type="Proteomes" id="UP001190700">
    <property type="component" value="Unassembled WGS sequence"/>
</dbReference>
<dbReference type="AlphaFoldDB" id="A0AAE0L5Z4"/>
<protein>
    <submittedName>
        <fullName evidence="2">Uncharacterized protein</fullName>
    </submittedName>
</protein>
<feature type="region of interest" description="Disordered" evidence="1">
    <location>
        <begin position="40"/>
        <end position="65"/>
    </location>
</feature>
<sequence length="181" mass="17855">MVAGKAAAVEMVVTEETRVVTEEMEVVAGTEEPVVMVAGRRGGGDGGDGGDEGGDGGDGGGGGHLEEAMGGVMVAGKAVAVGMGARSVAMEAGVVTVVAAVRAAELVGRGGLVQGEVREVEAGQAEGMGLGAERVEVVGKEAVRAAPEEGKGPEEVTGVREAVEEREAVTEAMEEARGLVG</sequence>
<accession>A0AAE0L5Z4</accession>
<evidence type="ECO:0000313" key="2">
    <source>
        <dbReference type="EMBL" id="KAK3273378.1"/>
    </source>
</evidence>
<proteinExistence type="predicted"/>
<keyword evidence="3" id="KW-1185">Reference proteome</keyword>
<evidence type="ECO:0000313" key="3">
    <source>
        <dbReference type="Proteomes" id="UP001190700"/>
    </source>
</evidence>
<reference evidence="2 3" key="1">
    <citation type="journal article" date="2015" name="Genome Biol. Evol.">
        <title>Comparative Genomics of a Bacterivorous Green Alga Reveals Evolutionary Causalities and Consequences of Phago-Mixotrophic Mode of Nutrition.</title>
        <authorList>
            <person name="Burns J.A."/>
            <person name="Paasch A."/>
            <person name="Narechania A."/>
            <person name="Kim E."/>
        </authorList>
    </citation>
    <scope>NUCLEOTIDE SEQUENCE [LARGE SCALE GENOMIC DNA]</scope>
    <source>
        <strain evidence="2 3">PLY_AMNH</strain>
    </source>
</reference>
<comment type="caution">
    <text evidence="2">The sequence shown here is derived from an EMBL/GenBank/DDBJ whole genome shotgun (WGS) entry which is preliminary data.</text>
</comment>
<gene>
    <name evidence="2" type="ORF">CYMTET_18381</name>
</gene>
<name>A0AAE0L5Z4_9CHLO</name>
<dbReference type="EMBL" id="LGRX02008503">
    <property type="protein sequence ID" value="KAK3273378.1"/>
    <property type="molecule type" value="Genomic_DNA"/>
</dbReference>